<dbReference type="InterPro" id="IPR012349">
    <property type="entry name" value="Split_barrel_FMN-bd"/>
</dbReference>
<sequence>MSDTQHDDGSGSELAQDKVLEIMRSDRFCMLTSVGEQGRLQSHPMTPQEVTDDGDVWFFINVTSHHADNIRAEKRVNLAFADGSTWLSVAGHGDVRRDQAKIDELWNPMVAAWFPDGKEAPEVGLLLVESDSAQYWDSPGGGRVASALSFLKTRVTGGRPAGTSATVDL</sequence>
<dbReference type="STRING" id="642780.SAMN04488570_2968"/>
<dbReference type="Proteomes" id="UP000198859">
    <property type="component" value="Chromosome I"/>
</dbReference>
<evidence type="ECO:0000313" key="3">
    <source>
        <dbReference type="Proteomes" id="UP000198859"/>
    </source>
</evidence>
<reference evidence="3" key="1">
    <citation type="submission" date="2016-10" db="EMBL/GenBank/DDBJ databases">
        <authorList>
            <person name="Varghese N."/>
            <person name="Submissions S."/>
        </authorList>
    </citation>
    <scope>NUCLEOTIDE SEQUENCE [LARGE SCALE GENOMIC DNA]</scope>
    <source>
        <strain evidence="3">DSM 22127</strain>
    </source>
</reference>
<dbReference type="Gene3D" id="2.30.110.10">
    <property type="entry name" value="Electron Transport, Fmn-binding Protein, Chain A"/>
    <property type="match status" value="1"/>
</dbReference>
<dbReference type="InterPro" id="IPR038725">
    <property type="entry name" value="YdaG_split_barrel_FMN-bd"/>
</dbReference>
<protein>
    <submittedName>
        <fullName evidence="2">General stress protein 26</fullName>
    </submittedName>
</protein>
<dbReference type="PANTHER" id="PTHR34818">
    <property type="entry name" value="PROTEIN BLI-3"/>
    <property type="match status" value="1"/>
</dbReference>
<dbReference type="OrthoDB" id="1432662at2"/>
<keyword evidence="3" id="KW-1185">Reference proteome</keyword>
<dbReference type="AlphaFoldDB" id="A0A1H1VY40"/>
<dbReference type="EMBL" id="LT629757">
    <property type="protein sequence ID" value="SDS89361.1"/>
    <property type="molecule type" value="Genomic_DNA"/>
</dbReference>
<evidence type="ECO:0000259" key="1">
    <source>
        <dbReference type="Pfam" id="PF16242"/>
    </source>
</evidence>
<proteinExistence type="predicted"/>
<feature type="domain" description="General stress protein FMN-binding split barrel" evidence="1">
    <location>
        <begin position="16"/>
        <end position="160"/>
    </location>
</feature>
<dbReference type="SUPFAM" id="SSF50475">
    <property type="entry name" value="FMN-binding split barrel"/>
    <property type="match status" value="1"/>
</dbReference>
<dbReference type="PANTHER" id="PTHR34818:SF1">
    <property type="entry name" value="PROTEIN BLI-3"/>
    <property type="match status" value="1"/>
</dbReference>
<accession>A0A1H1VY40</accession>
<gene>
    <name evidence="2" type="ORF">SAMN04488570_2968</name>
</gene>
<dbReference type="RefSeq" id="WP_091731184.1">
    <property type="nucleotide sequence ID" value="NZ_LT629757.1"/>
</dbReference>
<dbReference type="InterPro" id="IPR052917">
    <property type="entry name" value="Stress-Dev_Protein"/>
</dbReference>
<dbReference type="Pfam" id="PF16242">
    <property type="entry name" value="Pyrid_ox_like"/>
    <property type="match status" value="1"/>
</dbReference>
<name>A0A1H1VY40_9ACTN</name>
<organism evidence="2 3">
    <name type="scientific">Nocardioides scoriae</name>
    <dbReference type="NCBI Taxonomy" id="642780"/>
    <lineage>
        <taxon>Bacteria</taxon>
        <taxon>Bacillati</taxon>
        <taxon>Actinomycetota</taxon>
        <taxon>Actinomycetes</taxon>
        <taxon>Propionibacteriales</taxon>
        <taxon>Nocardioidaceae</taxon>
        <taxon>Nocardioides</taxon>
    </lineage>
</organism>
<evidence type="ECO:0000313" key="2">
    <source>
        <dbReference type="EMBL" id="SDS89361.1"/>
    </source>
</evidence>